<sequence length="178" mass="20411">MALKALVHKLSLNLSDMDRHQYGDYNLTIAQHPSENEHRLMLRVLAFALNASDKLSFTKGLCADDEPEIWEKSLTDEIELWIDLGLPDEKRLKKACNQSKQAILYTYGDGDQKVWLEKHQGKFFQHTNLRVISIPFEQSQQLIPLAARHMQLSVTVQDGQVWVSNETDSVLIEPITIL</sequence>
<dbReference type="RefSeq" id="WP_038638410.1">
    <property type="nucleotide sequence ID" value="NZ_CP009888.1"/>
</dbReference>
<dbReference type="eggNOG" id="COG4681">
    <property type="taxonomic scope" value="Bacteria"/>
</dbReference>
<dbReference type="HOGENOM" id="CLU_096741_0_0_6"/>
<evidence type="ECO:0008006" key="3">
    <source>
        <dbReference type="Google" id="ProtNLM"/>
    </source>
</evidence>
<dbReference type="Gene3D" id="3.10.640.10">
    <property type="entry name" value="Restriction endonuclease-like alpha-beta roll domain"/>
    <property type="match status" value="1"/>
</dbReference>
<dbReference type="PIRSF" id="PIRSF011484">
    <property type="entry name" value="YaeQ"/>
    <property type="match status" value="1"/>
</dbReference>
<dbReference type="EMBL" id="CP009888">
    <property type="protein sequence ID" value="AIY64174.1"/>
    <property type="molecule type" value="Genomic_DNA"/>
</dbReference>
<dbReference type="OrthoDB" id="5293309at2"/>
<dbReference type="InterPro" id="IPR011335">
    <property type="entry name" value="Restrct_endonuc-II-like"/>
</dbReference>
<dbReference type="AlphaFoldDB" id="A0A0A7EC72"/>
<dbReference type="InterPro" id="IPR009822">
    <property type="entry name" value="YaeQ"/>
</dbReference>
<dbReference type="Proteomes" id="UP000030341">
    <property type="component" value="Chromosome 1"/>
</dbReference>
<reference evidence="1 2" key="1">
    <citation type="submission" date="2014-11" db="EMBL/GenBank/DDBJ databases">
        <title>Complete Genome Sequence of Pseudoalteromonas sp. Strain OCN003 Isolated from Kaneohe Bay, Oahu, Hawaii.</title>
        <authorList>
            <person name="Beurmann S."/>
            <person name="Videau P."/>
            <person name="Ushijima B."/>
            <person name="Smith A.M."/>
            <person name="Aeby G.S."/>
            <person name="Callahan S.M."/>
            <person name="Belcaid M."/>
        </authorList>
    </citation>
    <scope>NUCLEOTIDE SEQUENCE [LARGE SCALE GENOMIC DNA]</scope>
    <source>
        <strain evidence="1 2">OCN003</strain>
    </source>
</reference>
<dbReference type="CDD" id="cd22368">
    <property type="entry name" value="YaeQ-like"/>
    <property type="match status" value="1"/>
</dbReference>
<keyword evidence="2" id="KW-1185">Reference proteome</keyword>
<dbReference type="SMART" id="SM01322">
    <property type="entry name" value="YaeQ"/>
    <property type="match status" value="1"/>
</dbReference>
<evidence type="ECO:0000313" key="2">
    <source>
        <dbReference type="Proteomes" id="UP000030341"/>
    </source>
</evidence>
<evidence type="ECO:0000313" key="1">
    <source>
        <dbReference type="EMBL" id="AIY64174.1"/>
    </source>
</evidence>
<gene>
    <name evidence="1" type="ORF">OM33_02655</name>
</gene>
<name>A0A0A7EC72_9GAMM</name>
<dbReference type="Pfam" id="PF07152">
    <property type="entry name" value="YaeQ"/>
    <property type="match status" value="1"/>
</dbReference>
<dbReference type="PANTHER" id="PTHR38784:SF1">
    <property type="entry name" value="SUCROSE PHOSPHORYLASE"/>
    <property type="match status" value="1"/>
</dbReference>
<proteinExistence type="predicted"/>
<dbReference type="KEGG" id="pseo:OM33_02655"/>
<dbReference type="PANTHER" id="PTHR38784">
    <property type="entry name" value="SUCROSE PHOSPHORYLASE"/>
    <property type="match status" value="1"/>
</dbReference>
<dbReference type="SUPFAM" id="SSF52980">
    <property type="entry name" value="Restriction endonuclease-like"/>
    <property type="match status" value="1"/>
</dbReference>
<dbReference type="InterPro" id="IPR038590">
    <property type="entry name" value="YaeQ_sf"/>
</dbReference>
<dbReference type="STRING" id="1348114.OM33_02655"/>
<protein>
    <recommendedName>
        <fullName evidence="3">YaeQ family protein</fullName>
    </recommendedName>
</protein>
<accession>A0A0A7EC72</accession>
<organism evidence="1 2">
    <name type="scientific">Pseudoalteromonas piratica</name>
    <dbReference type="NCBI Taxonomy" id="1348114"/>
    <lineage>
        <taxon>Bacteria</taxon>
        <taxon>Pseudomonadati</taxon>
        <taxon>Pseudomonadota</taxon>
        <taxon>Gammaproteobacteria</taxon>
        <taxon>Alteromonadales</taxon>
        <taxon>Pseudoalteromonadaceae</taxon>
        <taxon>Pseudoalteromonas</taxon>
    </lineage>
</organism>